<sequence>MLQQSGAISLQSLVKYSSSQTTEVGSTVNPALSGKISVSVADAGETAVVVSMISGKQETHCERSEDARLDSNIDIEIAQPLYYSENETSETALQQKDGSCIQVPIFRDYQEQCTNASDIDNNSEMFFDLLPEIIDFKPYVELKEASISSFSQDATIVKPRNDITELRSPLRLEDMSFSLCDSEANVEGKNINAPETRFDSAYSYDYMDVSSVDLCASEVDEEPDKKSSHNADTCLVDSTSGLTGDIVTSCTMHAVVDICLKSMESVNSTAKPYMDKARTIKMDENSDCIRKREHEDIFPVKKPKLDGKFKTLPAGNQSTLFSLKDSPVFSRKNMFGCVKYAKQKEAEAPDIMSIIQERSKTEIKLAGDKKSSTCGLRVKKIMRSIGDERESAILAQEIGKEIREVVKNKASKEVGRNDIDEKLLEAFRATMVRPRAELTSRSEHVHVGSKKYLVKGKKRENLTKRIYGTSSGRRRHAWARDMEIEFWKHRCSRTQHEKVETLQSVLELLKKAINPNWNSYTKRDSQEESTNSILSRVYIADASVFPRKDDIKPLSALSGSSHLDDYNLDKEKSSMIVAIGPLNDNRSINKIPIQVSRNSMQLKANSTDSISISNNAAGFQGVTLNREENSCKAAPETIQSSVSSFSKENIANSKVHSCPSDARSDKRKWALEVLARKTSSANMNANKDQEKGSLLKGNYPLLAQLPQDMRPMLASTIHNKVSRSIRQAQLYRITEHYLRRANLPVIRRTAETELAVADAVNVEKEIFERSNSKLVYVNLCSQTVSQLANMQESDEPSIPDSSKMDSEAGHKSAWTLKKSTESTKMDTETDHMSEWADTNISGLTLPTLEMSNGACEDTNSDPEAPEQSIIEKALRMAGLFSDSPPSSPDCATKDSNEDECANENVIESLNYDAEGNAQRSIYKKVNAQTTQDPGKTVYDSIGVEVKVPCSFSKLLGQPHENLQENCDAELRIDNCLPATVPQTGIFCSLSIEECEGGNKEAVVSQMSENPVEVLTRPLVTGEEQISNSGSKEDSRVSVTDIKCCMRDPYDSVSSHLDEISAEKEDIETRSTENIQINPDTIPKEDIAESSNCKSEITISVSKKVEAYIKEHIRPLCKSGVITDAQYRCAVGKTLVKVMKFHHKAKNANFLIREGASVKKLAEQYVKAAQKK</sequence>
<dbReference type="Proteomes" id="UP001418222">
    <property type="component" value="Unassembled WGS sequence"/>
</dbReference>
<feature type="region of interest" description="Disordered" evidence="1">
    <location>
        <begin position="791"/>
        <end position="830"/>
    </location>
</feature>
<reference evidence="2 3" key="1">
    <citation type="journal article" date="2022" name="Nat. Plants">
        <title>Genomes of leafy and leafless Platanthera orchids illuminate the evolution of mycoheterotrophy.</title>
        <authorList>
            <person name="Li M.H."/>
            <person name="Liu K.W."/>
            <person name="Li Z."/>
            <person name="Lu H.C."/>
            <person name="Ye Q.L."/>
            <person name="Zhang D."/>
            <person name="Wang J.Y."/>
            <person name="Li Y.F."/>
            <person name="Zhong Z.M."/>
            <person name="Liu X."/>
            <person name="Yu X."/>
            <person name="Liu D.K."/>
            <person name="Tu X.D."/>
            <person name="Liu B."/>
            <person name="Hao Y."/>
            <person name="Liao X.Y."/>
            <person name="Jiang Y.T."/>
            <person name="Sun W.H."/>
            <person name="Chen J."/>
            <person name="Chen Y.Q."/>
            <person name="Ai Y."/>
            <person name="Zhai J.W."/>
            <person name="Wu S.S."/>
            <person name="Zhou Z."/>
            <person name="Hsiao Y.Y."/>
            <person name="Wu W.L."/>
            <person name="Chen Y.Y."/>
            <person name="Lin Y.F."/>
            <person name="Hsu J.L."/>
            <person name="Li C.Y."/>
            <person name="Wang Z.W."/>
            <person name="Zhao X."/>
            <person name="Zhong W.Y."/>
            <person name="Ma X.K."/>
            <person name="Ma L."/>
            <person name="Huang J."/>
            <person name="Chen G.Z."/>
            <person name="Huang M.Z."/>
            <person name="Huang L."/>
            <person name="Peng D.H."/>
            <person name="Luo Y.B."/>
            <person name="Zou S.Q."/>
            <person name="Chen S.P."/>
            <person name="Lan S."/>
            <person name="Tsai W.C."/>
            <person name="Van de Peer Y."/>
            <person name="Liu Z.J."/>
        </authorList>
    </citation>
    <scope>NUCLEOTIDE SEQUENCE [LARGE SCALE GENOMIC DNA]</scope>
    <source>
        <strain evidence="2">Lor287</strain>
    </source>
</reference>
<evidence type="ECO:0000313" key="2">
    <source>
        <dbReference type="EMBL" id="KAK8924204.1"/>
    </source>
</evidence>
<protein>
    <submittedName>
        <fullName evidence="2">Uncharacterized protein</fullName>
    </submittedName>
</protein>
<dbReference type="AlphaFoldDB" id="A0AAP0FYL7"/>
<accession>A0AAP0FYL7</accession>
<evidence type="ECO:0000256" key="1">
    <source>
        <dbReference type="SAM" id="MobiDB-lite"/>
    </source>
</evidence>
<gene>
    <name evidence="2" type="ORF">KSP39_PZI019089</name>
</gene>
<evidence type="ECO:0000313" key="3">
    <source>
        <dbReference type="Proteomes" id="UP001418222"/>
    </source>
</evidence>
<dbReference type="EMBL" id="JBBWWQ010000017">
    <property type="protein sequence ID" value="KAK8924204.1"/>
    <property type="molecule type" value="Genomic_DNA"/>
</dbReference>
<name>A0AAP0FYL7_9ASPA</name>
<comment type="caution">
    <text evidence="2">The sequence shown here is derived from an EMBL/GenBank/DDBJ whole genome shotgun (WGS) entry which is preliminary data.</text>
</comment>
<feature type="compositionally biased region" description="Basic and acidic residues" evidence="1">
    <location>
        <begin position="818"/>
        <end position="830"/>
    </location>
</feature>
<proteinExistence type="predicted"/>
<keyword evidence="3" id="KW-1185">Reference proteome</keyword>
<organism evidence="2 3">
    <name type="scientific">Platanthera zijinensis</name>
    <dbReference type="NCBI Taxonomy" id="2320716"/>
    <lineage>
        <taxon>Eukaryota</taxon>
        <taxon>Viridiplantae</taxon>
        <taxon>Streptophyta</taxon>
        <taxon>Embryophyta</taxon>
        <taxon>Tracheophyta</taxon>
        <taxon>Spermatophyta</taxon>
        <taxon>Magnoliopsida</taxon>
        <taxon>Liliopsida</taxon>
        <taxon>Asparagales</taxon>
        <taxon>Orchidaceae</taxon>
        <taxon>Orchidoideae</taxon>
        <taxon>Orchideae</taxon>
        <taxon>Orchidinae</taxon>
        <taxon>Platanthera</taxon>
    </lineage>
</organism>